<feature type="compositionally biased region" description="Basic and acidic residues" evidence="1">
    <location>
        <begin position="56"/>
        <end position="67"/>
    </location>
</feature>
<dbReference type="EMBL" id="MPSH01000028">
    <property type="protein sequence ID" value="PNH29228.1"/>
    <property type="molecule type" value="Genomic_DNA"/>
</dbReference>
<feature type="region of interest" description="Disordered" evidence="1">
    <location>
        <begin position="56"/>
        <end position="83"/>
    </location>
</feature>
<gene>
    <name evidence="2" type="ORF">BJF96_g7505</name>
</gene>
<sequence>MVHWPIGAQGKRQAGRLQALSLARAPTNFFQGPRQLLILRNPLLSKLTTFDRTVDLPRHESPAEPIRRQSVVGKHPHDPHRSRRLRFVRLQPARAAKLVCPQRAITPP</sequence>
<evidence type="ECO:0000313" key="3">
    <source>
        <dbReference type="Proteomes" id="UP000236305"/>
    </source>
</evidence>
<protein>
    <submittedName>
        <fullName evidence="2">Uncharacterized protein</fullName>
    </submittedName>
</protein>
<evidence type="ECO:0000313" key="2">
    <source>
        <dbReference type="EMBL" id="PNH29228.1"/>
    </source>
</evidence>
<organism evidence="2 3">
    <name type="scientific">Verticillium dahliae</name>
    <name type="common">Verticillium wilt</name>
    <dbReference type="NCBI Taxonomy" id="27337"/>
    <lineage>
        <taxon>Eukaryota</taxon>
        <taxon>Fungi</taxon>
        <taxon>Dikarya</taxon>
        <taxon>Ascomycota</taxon>
        <taxon>Pezizomycotina</taxon>
        <taxon>Sordariomycetes</taxon>
        <taxon>Hypocreomycetidae</taxon>
        <taxon>Glomerellales</taxon>
        <taxon>Plectosphaerellaceae</taxon>
        <taxon>Verticillium</taxon>
    </lineage>
</organism>
<name>A0AA45AJC7_VERDA</name>
<evidence type="ECO:0000256" key="1">
    <source>
        <dbReference type="SAM" id="MobiDB-lite"/>
    </source>
</evidence>
<accession>A0AA45AJC7</accession>
<dbReference type="Proteomes" id="UP000236305">
    <property type="component" value="Unassembled WGS sequence"/>
</dbReference>
<dbReference type="AlphaFoldDB" id="A0AA45AJC7"/>
<comment type="caution">
    <text evidence="2">The sequence shown here is derived from an EMBL/GenBank/DDBJ whole genome shotgun (WGS) entry which is preliminary data.</text>
</comment>
<proteinExistence type="predicted"/>
<reference evidence="2 3" key="1">
    <citation type="submission" date="2017-12" db="EMBL/GenBank/DDBJ databases">
        <title>Comparative genomics yields insights into virulence evolution of Verticillium dahliae.</title>
        <authorList>
            <person name="Fan R."/>
            <person name="Armitage A.D."/>
            <person name="Cascant-Lopez E."/>
            <person name="Sobczyk M."/>
            <person name="Cockerton H.M."/>
            <person name="Harrison R.J."/>
        </authorList>
    </citation>
    <scope>NUCLEOTIDE SEQUENCE [LARGE SCALE GENOMIC DNA]</scope>
    <source>
        <strain evidence="2 3">12008</strain>
    </source>
</reference>